<dbReference type="PATRIC" id="fig|1121022.4.peg.4096"/>
<proteinExistence type="predicted"/>
<gene>
    <name evidence="1" type="ORF">ABENE_19990</name>
</gene>
<dbReference type="AlphaFoldDB" id="V4PEJ4"/>
<evidence type="ECO:0000313" key="1">
    <source>
        <dbReference type="EMBL" id="ESQ83755.1"/>
    </source>
</evidence>
<dbReference type="STRING" id="1121022.GCA_000376105_04021"/>
<evidence type="ECO:0000313" key="2">
    <source>
        <dbReference type="Proteomes" id="UP000017837"/>
    </source>
</evidence>
<evidence type="ECO:0008006" key="3">
    <source>
        <dbReference type="Google" id="ProtNLM"/>
    </source>
</evidence>
<comment type="caution">
    <text evidence="1">The sequence shown here is derived from an EMBL/GenBank/DDBJ whole genome shotgun (WGS) entry which is preliminary data.</text>
</comment>
<reference evidence="1 2" key="1">
    <citation type="journal article" date="2014" name="Nature">
        <title>Sequential evolution of bacterial morphology by co-option of a developmental regulator.</title>
        <authorList>
            <person name="Jiang C."/>
            <person name="Brown P.J."/>
            <person name="Ducret A."/>
            <person name="Brun Y.V."/>
        </authorList>
    </citation>
    <scope>NUCLEOTIDE SEQUENCE [LARGE SCALE GENOMIC DNA]</scope>
    <source>
        <strain evidence="1 2">DSM 16100</strain>
    </source>
</reference>
<dbReference type="EMBL" id="AWGB01000068">
    <property type="protein sequence ID" value="ESQ83755.1"/>
    <property type="molecule type" value="Genomic_DNA"/>
</dbReference>
<sequence length="128" mass="14553">MTVYLDPKVYDQLRAYASSRRQPLSIMAESAIAAFVDPEQREMAMVRKLGAIERQLERCRRDANISLEAFMVYVWLWLGANPPLPEQAALAARASTTKRYDQFMETLGQRLAKGEGAQSRFTTDPPVR</sequence>
<name>V4PEJ4_9CAUL</name>
<accession>V4PEJ4</accession>
<protein>
    <recommendedName>
        <fullName evidence="3">CopG family transcriptional regulator</fullName>
    </recommendedName>
</protein>
<dbReference type="eggNOG" id="COG3905">
    <property type="taxonomic scope" value="Bacteria"/>
</dbReference>
<dbReference type="Proteomes" id="UP000017837">
    <property type="component" value="Unassembled WGS sequence"/>
</dbReference>
<organism evidence="1 2">
    <name type="scientific">Asticcacaulis benevestitus DSM 16100 = ATCC BAA-896</name>
    <dbReference type="NCBI Taxonomy" id="1121022"/>
    <lineage>
        <taxon>Bacteria</taxon>
        <taxon>Pseudomonadati</taxon>
        <taxon>Pseudomonadota</taxon>
        <taxon>Alphaproteobacteria</taxon>
        <taxon>Caulobacterales</taxon>
        <taxon>Caulobacteraceae</taxon>
        <taxon>Asticcacaulis</taxon>
    </lineage>
</organism>
<keyword evidence="2" id="KW-1185">Reference proteome</keyword>
<dbReference type="RefSeq" id="WP_018083709.1">
    <property type="nucleotide sequence ID" value="NZ_AQWM01000040.1"/>
</dbReference>